<dbReference type="AlphaFoldDB" id="A0A255GYY4"/>
<dbReference type="InterPro" id="IPR050565">
    <property type="entry name" value="LYPA1-2/EST-like"/>
</dbReference>
<name>A0A255GYY4_9ACTN</name>
<dbReference type="EMBL" id="NMVQ01000023">
    <property type="protein sequence ID" value="OYO20808.1"/>
    <property type="molecule type" value="Genomic_DNA"/>
</dbReference>
<comment type="similarity">
    <text evidence="1">Belongs to the AB hydrolase superfamily. AB hydrolase 2 family.</text>
</comment>
<evidence type="ECO:0000256" key="2">
    <source>
        <dbReference type="ARBA" id="ARBA00022801"/>
    </source>
</evidence>
<keyword evidence="5" id="KW-1185">Reference proteome</keyword>
<feature type="domain" description="Phospholipase/carboxylesterase/thioesterase" evidence="3">
    <location>
        <begin position="18"/>
        <end position="205"/>
    </location>
</feature>
<dbReference type="GO" id="GO:0016787">
    <property type="term" value="F:hydrolase activity"/>
    <property type="evidence" value="ECO:0007669"/>
    <property type="project" value="UniProtKB-KW"/>
</dbReference>
<dbReference type="SUPFAM" id="SSF53474">
    <property type="entry name" value="alpha/beta-Hydrolases"/>
    <property type="match status" value="1"/>
</dbReference>
<dbReference type="PANTHER" id="PTHR10655">
    <property type="entry name" value="LYSOPHOSPHOLIPASE-RELATED"/>
    <property type="match status" value="1"/>
</dbReference>
<dbReference type="Pfam" id="PF02230">
    <property type="entry name" value="Abhydrolase_2"/>
    <property type="match status" value="1"/>
</dbReference>
<dbReference type="InterPro" id="IPR029058">
    <property type="entry name" value="AB_hydrolase_fold"/>
</dbReference>
<protein>
    <submittedName>
        <fullName evidence="4">Phospholipase</fullName>
    </submittedName>
</protein>
<evidence type="ECO:0000313" key="4">
    <source>
        <dbReference type="EMBL" id="OYO20808.1"/>
    </source>
</evidence>
<dbReference type="Proteomes" id="UP000216311">
    <property type="component" value="Unassembled WGS sequence"/>
</dbReference>
<reference evidence="4 5" key="1">
    <citation type="submission" date="2017-07" db="EMBL/GenBank/DDBJ databases">
        <title>Draft whole genome sequences of clinical Proprionibacteriaceae strains.</title>
        <authorList>
            <person name="Bernier A.-M."/>
            <person name="Bernard K."/>
            <person name="Domingo M.-C."/>
        </authorList>
    </citation>
    <scope>NUCLEOTIDE SEQUENCE [LARGE SCALE GENOMIC DNA]</scope>
    <source>
        <strain evidence="4 5">NML 130396</strain>
    </source>
</reference>
<evidence type="ECO:0000256" key="1">
    <source>
        <dbReference type="ARBA" id="ARBA00006499"/>
    </source>
</evidence>
<organism evidence="4 5">
    <name type="scientific">Enemella dayhoffiae</name>
    <dbReference type="NCBI Taxonomy" id="2016507"/>
    <lineage>
        <taxon>Bacteria</taxon>
        <taxon>Bacillati</taxon>
        <taxon>Actinomycetota</taxon>
        <taxon>Actinomycetes</taxon>
        <taxon>Propionibacteriales</taxon>
        <taxon>Propionibacteriaceae</taxon>
        <taxon>Enemella</taxon>
    </lineage>
</organism>
<gene>
    <name evidence="4" type="ORF">CGZ93_11280</name>
</gene>
<dbReference type="OrthoDB" id="822427at2"/>
<dbReference type="PANTHER" id="PTHR10655:SF17">
    <property type="entry name" value="LYSOPHOSPHOLIPASE-LIKE PROTEIN 1"/>
    <property type="match status" value="1"/>
</dbReference>
<evidence type="ECO:0000259" key="3">
    <source>
        <dbReference type="Pfam" id="PF02230"/>
    </source>
</evidence>
<comment type="caution">
    <text evidence="4">The sequence shown here is derived from an EMBL/GenBank/DDBJ whole genome shotgun (WGS) entry which is preliminary data.</text>
</comment>
<dbReference type="Gene3D" id="3.40.50.1820">
    <property type="entry name" value="alpha/beta hydrolase"/>
    <property type="match status" value="1"/>
</dbReference>
<keyword evidence="2" id="KW-0378">Hydrolase</keyword>
<accession>A0A255GYY4</accession>
<dbReference type="InterPro" id="IPR003140">
    <property type="entry name" value="PLipase/COase/thioEstase"/>
</dbReference>
<sequence>MTNLTIDPHAVLWREGGEELLVLMHGFGSNAADLFALAPHLPTWATVASLEAPTESPDGVRSWFEFNPAVDSTDHSRIDASAQAVLGWLDGLEQQPRAVHLLGFSQGAALAVQLARLAPQRFASVCHLSSFVHAGELPGDAELAAREPRLPLLQTIGTEDQVIAAAKRERSIPWLDEHFAVERHHYRRGHAIAGEELGDIVAFLDRVRSA</sequence>
<evidence type="ECO:0000313" key="5">
    <source>
        <dbReference type="Proteomes" id="UP000216311"/>
    </source>
</evidence>
<dbReference type="RefSeq" id="WP_094364235.1">
    <property type="nucleotide sequence ID" value="NZ_NMVQ01000023.1"/>
</dbReference>
<proteinExistence type="inferred from homology"/>